<evidence type="ECO:0000313" key="3">
    <source>
        <dbReference type="Proteomes" id="UP001054837"/>
    </source>
</evidence>
<dbReference type="Proteomes" id="UP001054837">
    <property type="component" value="Unassembled WGS sequence"/>
</dbReference>
<feature type="region of interest" description="Disordered" evidence="1">
    <location>
        <begin position="97"/>
        <end position="122"/>
    </location>
</feature>
<gene>
    <name evidence="2" type="ORF">CDAR_42581</name>
</gene>
<proteinExistence type="predicted"/>
<protein>
    <submittedName>
        <fullName evidence="2">Uncharacterized protein</fullName>
    </submittedName>
</protein>
<reference evidence="2 3" key="1">
    <citation type="submission" date="2021-06" db="EMBL/GenBank/DDBJ databases">
        <title>Caerostris darwini draft genome.</title>
        <authorList>
            <person name="Kono N."/>
            <person name="Arakawa K."/>
        </authorList>
    </citation>
    <scope>NUCLEOTIDE SEQUENCE [LARGE SCALE GENOMIC DNA]</scope>
</reference>
<name>A0AAV4RJ04_9ARAC</name>
<sequence length="162" mass="17644">MKTSDIFLADKTCLFCEKRKCKYAVTQSEADPLTPLTSAHGIDKVFRLLYPDAKNCTECAALGFFWISHLGKGLPENIPNILGFLTASFIPVRTVTPGQDGCSRKTSPSRGDGKSEADPLTPLTSVHGIDKVFRLLYPVTRNCTECAALAFSWISRLGKGAT</sequence>
<organism evidence="2 3">
    <name type="scientific">Caerostris darwini</name>
    <dbReference type="NCBI Taxonomy" id="1538125"/>
    <lineage>
        <taxon>Eukaryota</taxon>
        <taxon>Metazoa</taxon>
        <taxon>Ecdysozoa</taxon>
        <taxon>Arthropoda</taxon>
        <taxon>Chelicerata</taxon>
        <taxon>Arachnida</taxon>
        <taxon>Araneae</taxon>
        <taxon>Araneomorphae</taxon>
        <taxon>Entelegynae</taxon>
        <taxon>Araneoidea</taxon>
        <taxon>Araneidae</taxon>
        <taxon>Caerostris</taxon>
    </lineage>
</organism>
<evidence type="ECO:0000313" key="2">
    <source>
        <dbReference type="EMBL" id="GIY20896.1"/>
    </source>
</evidence>
<keyword evidence="3" id="KW-1185">Reference proteome</keyword>
<dbReference type="EMBL" id="BPLQ01006237">
    <property type="protein sequence ID" value="GIY20896.1"/>
    <property type="molecule type" value="Genomic_DNA"/>
</dbReference>
<accession>A0AAV4RJ04</accession>
<dbReference type="AlphaFoldDB" id="A0AAV4RJ04"/>
<comment type="caution">
    <text evidence="2">The sequence shown here is derived from an EMBL/GenBank/DDBJ whole genome shotgun (WGS) entry which is preliminary data.</text>
</comment>
<evidence type="ECO:0000256" key="1">
    <source>
        <dbReference type="SAM" id="MobiDB-lite"/>
    </source>
</evidence>